<dbReference type="GO" id="GO:2001295">
    <property type="term" value="P:malonyl-CoA biosynthetic process"/>
    <property type="evidence" value="ECO:0007669"/>
    <property type="project" value="UniProtKB-UniRule"/>
</dbReference>
<keyword evidence="3" id="KW-0863">Zinc-finger</keyword>
<feature type="binding site" evidence="3">
    <location>
        <position position="217"/>
    </location>
    <ligand>
        <name>Zn(2+)</name>
        <dbReference type="ChEBI" id="CHEBI:29105"/>
    </ligand>
</feature>
<dbReference type="GO" id="GO:0005524">
    <property type="term" value="F:ATP binding"/>
    <property type="evidence" value="ECO:0007669"/>
    <property type="project" value="UniProtKB-KW"/>
</dbReference>
<dbReference type="GO" id="GO:0016743">
    <property type="term" value="F:carboxyl- or carbamoyltransferase activity"/>
    <property type="evidence" value="ECO:0007669"/>
    <property type="project" value="UniProtKB-UniRule"/>
</dbReference>
<dbReference type="GO" id="GO:0009507">
    <property type="term" value="C:chloroplast"/>
    <property type="evidence" value="ECO:0007669"/>
    <property type="project" value="TreeGrafter"/>
</dbReference>
<comment type="cofactor">
    <cofactor evidence="3">
        <name>Zn(2+)</name>
        <dbReference type="ChEBI" id="CHEBI:29105"/>
    </cofactor>
    <text evidence="3">Binds 1 zinc ion per subunit.</text>
</comment>
<dbReference type="PANTHER" id="PTHR42995">
    <property type="entry name" value="ACETYL-COENZYME A CARBOXYLASE CARBOXYL TRANSFERASE SUBUNIT BETA, CHLOROPLASTIC"/>
    <property type="match status" value="1"/>
</dbReference>
<name>A0A8K1N1G4_9FABA</name>
<dbReference type="RefSeq" id="YP_010379072.1">
    <property type="nucleotide sequence ID" value="NC_063481.1"/>
</dbReference>
<comment type="function">
    <text evidence="3">Component of the acetyl coenzyme A carboxylase (ACC) complex. Biotin carboxylase (BC) catalyzes the carboxylation of biotin on its carrier protein (BCCP) and then the CO(2) group is transferred by the transcarboxylase to acetyl-CoA to form malonyl-CoA.</text>
</comment>
<feature type="domain" description="Acetyl-coenzyme A carboxylase carboxyl transferase subunit beta" evidence="4">
    <location>
        <begin position="245"/>
        <end position="429"/>
    </location>
</feature>
<dbReference type="InterPro" id="IPR000438">
    <property type="entry name" value="Acetyl_CoA_COase_Trfase_b_su"/>
</dbReference>
<evidence type="ECO:0000256" key="1">
    <source>
        <dbReference type="ARBA" id="ARBA00022741"/>
    </source>
</evidence>
<keyword evidence="3" id="KW-0479">Metal-binding</keyword>
<dbReference type="HAMAP" id="MF_01395">
    <property type="entry name" value="AcetylCoA_CT_beta"/>
    <property type="match status" value="1"/>
</dbReference>
<dbReference type="UniPathway" id="UPA00655">
    <property type="reaction ID" value="UER00711"/>
</dbReference>
<feature type="binding site" evidence="3">
    <location>
        <position position="214"/>
    </location>
    <ligand>
        <name>Zn(2+)</name>
        <dbReference type="ChEBI" id="CHEBI:29105"/>
    </ligand>
</feature>
<dbReference type="PRINTS" id="PR01070">
    <property type="entry name" value="ACCCTRFRASEB"/>
</dbReference>
<dbReference type="EC" id="2.1.3.15" evidence="3"/>
<accession>A0A8K1N1G4</accession>
<dbReference type="GO" id="GO:0008270">
    <property type="term" value="F:zinc ion binding"/>
    <property type="evidence" value="ECO:0007669"/>
    <property type="project" value="UniProtKB-UniRule"/>
</dbReference>
<reference evidence="5" key="1">
    <citation type="journal article" date="2021" name="Genome Biol. Evol.">
        <title>Plastome structural evolution and homoplastic inversions in Neo-Astragalus (Fabaceae).</title>
        <authorList>
            <person name="Charboneau J.L.M."/>
            <person name="Cronn R.C."/>
            <person name="Liston A."/>
            <person name="Wojciechowski M.F."/>
            <person name="Sanderson M.J."/>
        </authorList>
    </citation>
    <scope>NUCLEOTIDE SEQUENCE</scope>
    <source>
        <strain evidence="5">JLMC 9864-3</strain>
    </source>
</reference>
<keyword evidence="3" id="KW-0276">Fatty acid metabolism</keyword>
<comment type="pathway">
    <text evidence="3">Lipid metabolism; malonyl-CoA biosynthesis; malonyl-CoA from acetyl-CoA: step 1/1.</text>
</comment>
<proteinExistence type="inferred from homology"/>
<protein>
    <recommendedName>
        <fullName evidence="3">Acetyl-coenzyme A carboxylase carboxyl transferase subunit beta</fullName>
        <shortName evidence="3">ACCase subunit beta</shortName>
        <shortName evidence="3">Acetyl-CoA carboxylase carboxyltransferase subunit beta</shortName>
        <ecNumber evidence="3">2.1.3.15</ecNumber>
    </recommendedName>
</protein>
<dbReference type="InterPro" id="IPR034733">
    <property type="entry name" value="AcCoA_carboxyl_beta"/>
</dbReference>
<keyword evidence="5" id="KW-0934">Plastid</keyword>
<keyword evidence="3" id="KW-0275">Fatty acid biosynthesis</keyword>
<keyword evidence="1 3" id="KW-0547">Nucleotide-binding</keyword>
<evidence type="ECO:0000313" key="5">
    <source>
        <dbReference type="EMBL" id="UCS40060.1"/>
    </source>
</evidence>
<feature type="zinc finger region" description="C4-type" evidence="3">
    <location>
        <begin position="214"/>
        <end position="236"/>
    </location>
</feature>
<dbReference type="AlphaFoldDB" id="A0A8K1N1G4"/>
<evidence type="ECO:0000259" key="4">
    <source>
        <dbReference type="Pfam" id="PF01039"/>
    </source>
</evidence>
<keyword evidence="3" id="KW-0862">Zinc</keyword>
<dbReference type="GO" id="GO:0003989">
    <property type="term" value="F:acetyl-CoA carboxylase activity"/>
    <property type="evidence" value="ECO:0007669"/>
    <property type="project" value="InterPro"/>
</dbReference>
<comment type="subunit">
    <text evidence="3">Acetyl-CoA carboxylase is a heterohexamer composed of biotin carboxyl carrier protein (AccB), biotin carboxylase (AccC) and two subunits each of ACCase subunit alpha (AccA) and ACCase subunit beta (AccD).</text>
</comment>
<dbReference type="GO" id="GO:0006633">
    <property type="term" value="P:fatty acid biosynthetic process"/>
    <property type="evidence" value="ECO:0007669"/>
    <property type="project" value="UniProtKB-KW"/>
</dbReference>
<organism evidence="5">
    <name type="scientific">Astragalus ampullarioides</name>
    <dbReference type="NCBI Taxonomy" id="2873416"/>
    <lineage>
        <taxon>Eukaryota</taxon>
        <taxon>Viridiplantae</taxon>
        <taxon>Streptophyta</taxon>
        <taxon>Embryophyta</taxon>
        <taxon>Tracheophyta</taxon>
        <taxon>Spermatophyta</taxon>
        <taxon>Magnoliopsida</taxon>
        <taxon>eudicotyledons</taxon>
        <taxon>Gunneridae</taxon>
        <taxon>Pentapetalae</taxon>
        <taxon>rosids</taxon>
        <taxon>fabids</taxon>
        <taxon>Fabales</taxon>
        <taxon>Fabaceae</taxon>
        <taxon>Papilionoideae</taxon>
        <taxon>50 kb inversion clade</taxon>
        <taxon>NPAAA clade</taxon>
        <taxon>Hologalegina</taxon>
        <taxon>IRL clade</taxon>
        <taxon>Galegeae</taxon>
        <taxon>Astragalus</taxon>
    </lineage>
</organism>
<dbReference type="GO" id="GO:0009317">
    <property type="term" value="C:acetyl-CoA carboxylase complex"/>
    <property type="evidence" value="ECO:0007669"/>
    <property type="project" value="InterPro"/>
</dbReference>
<feature type="binding site" evidence="3">
    <location>
        <position position="233"/>
    </location>
    <ligand>
        <name>Zn(2+)</name>
        <dbReference type="ChEBI" id="CHEBI:29105"/>
    </ligand>
</feature>
<comment type="similarity">
    <text evidence="3">Belongs to the AccD/PCCB family.</text>
</comment>
<keyword evidence="2 3" id="KW-0067">ATP-binding</keyword>
<dbReference type="SUPFAM" id="SSF52096">
    <property type="entry name" value="ClpP/crotonase"/>
    <property type="match status" value="1"/>
</dbReference>
<dbReference type="GeneID" id="72632128"/>
<keyword evidence="3" id="KW-0808">Transferase</keyword>
<keyword evidence="3" id="KW-0444">Lipid biosynthesis</keyword>
<dbReference type="EMBL" id="MZ923738">
    <property type="protein sequence ID" value="UCS40060.1"/>
    <property type="molecule type" value="Genomic_DNA"/>
</dbReference>
<evidence type="ECO:0000256" key="2">
    <source>
        <dbReference type="ARBA" id="ARBA00022840"/>
    </source>
</evidence>
<evidence type="ECO:0000256" key="3">
    <source>
        <dbReference type="HAMAP-Rule" id="MF_01395"/>
    </source>
</evidence>
<feature type="binding site" evidence="3">
    <location>
        <position position="236"/>
    </location>
    <ligand>
        <name>Zn(2+)</name>
        <dbReference type="ChEBI" id="CHEBI:29105"/>
    </ligand>
</feature>
<sequence>MDKNIQSWDNSANSSYSNLDYLVDGRNIRNLLSDKTFLVRDSKRKSYSIYFAIENNILEIENNHSFLNEPESFFSISKNSSYLKNGSKSNNNDHYISDIKSNWNNNFNSCIESYLSSQICIDSYILDDSVKYNDSDFNSSFFGKVSNSGESKSTSIITSTNDQNASYLESSNDFEESSSYLESSNDFEESSNDFEESSNDCNGMQKYKHLWVSCEDCYGLNYKKYFKSKMNICEYCGSHLKMSSSDRIELLIDPGTWNPMDEYMFSVDPIEFHSEEEPYRLDSYQKKTGLIEAIQTGTGQLNGIPLAIGIMEFQFLGGSMGSVVGEKITRLIEYANNQRLPLILVCASGGARMQEGSLSLMQMAKISSALYDYQINQKLFYVAILTSPTTGGVTASFGMLGDIIIAEPNAYIAFAGKRVIEQTLNKEVPEGSQSAEFLFEKGLFDSIVPRNLLKAVLTELFQLHGFVPLTQNEK</sequence>
<dbReference type="NCBIfam" id="TIGR00515">
    <property type="entry name" value="accD"/>
    <property type="match status" value="1"/>
</dbReference>
<dbReference type="Gene3D" id="3.90.226.10">
    <property type="entry name" value="2-enoyl-CoA Hydratase, Chain A, domain 1"/>
    <property type="match status" value="1"/>
</dbReference>
<dbReference type="PANTHER" id="PTHR42995:SF5">
    <property type="entry name" value="ACETYL-COENZYME A CARBOXYLASE CARBOXYL TRANSFERASE SUBUNIT BETA, CHLOROPLASTIC"/>
    <property type="match status" value="1"/>
</dbReference>
<dbReference type="Pfam" id="PF01039">
    <property type="entry name" value="Carboxyl_trans"/>
    <property type="match status" value="1"/>
</dbReference>
<geneLocation type="plastid" evidence="5"/>
<keyword evidence="3" id="KW-0443">Lipid metabolism</keyword>
<dbReference type="InterPro" id="IPR029045">
    <property type="entry name" value="ClpP/crotonase-like_dom_sf"/>
</dbReference>
<comment type="catalytic activity">
    <reaction evidence="3">
        <text>N(6)-carboxybiotinyl-L-lysyl-[protein] + acetyl-CoA = N(6)-biotinyl-L-lysyl-[protein] + malonyl-CoA</text>
        <dbReference type="Rhea" id="RHEA:54728"/>
        <dbReference type="Rhea" id="RHEA-COMP:10505"/>
        <dbReference type="Rhea" id="RHEA-COMP:10506"/>
        <dbReference type="ChEBI" id="CHEBI:57288"/>
        <dbReference type="ChEBI" id="CHEBI:57384"/>
        <dbReference type="ChEBI" id="CHEBI:83144"/>
        <dbReference type="ChEBI" id="CHEBI:83145"/>
        <dbReference type="EC" id="2.1.3.15"/>
    </reaction>
</comment>
<gene>
    <name evidence="3 5" type="primary">accD</name>
</gene>